<accession>A0ABQ2VLR5</accession>
<dbReference type="RefSeq" id="WP_189307871.1">
    <property type="nucleotide sequence ID" value="NZ_BMRP01000054.1"/>
</dbReference>
<name>A0ABQ2VLR5_9ACTN</name>
<protein>
    <submittedName>
        <fullName evidence="2">Uncharacterized protein</fullName>
    </submittedName>
</protein>
<sequence>MTTPCTPRLLPWNGPDGQPCYLLTDRAGGGFVSRRADEVEALQLRMGAGLLEHARAMIDDPAADARQLRFLSAQLSTALHDAVRVAESRGERLADAEDEDGGGDGGHRAS</sequence>
<evidence type="ECO:0000313" key="3">
    <source>
        <dbReference type="Proteomes" id="UP000654471"/>
    </source>
</evidence>
<keyword evidence="3" id="KW-1185">Reference proteome</keyword>
<dbReference type="Proteomes" id="UP000654471">
    <property type="component" value="Unassembled WGS sequence"/>
</dbReference>
<proteinExistence type="predicted"/>
<dbReference type="EMBL" id="BMRP01000054">
    <property type="protein sequence ID" value="GGU96982.1"/>
    <property type="molecule type" value="Genomic_DNA"/>
</dbReference>
<evidence type="ECO:0000313" key="2">
    <source>
        <dbReference type="EMBL" id="GGU96982.1"/>
    </source>
</evidence>
<organism evidence="2 3">
    <name type="scientific">Streptomyces albospinus</name>
    <dbReference type="NCBI Taxonomy" id="285515"/>
    <lineage>
        <taxon>Bacteria</taxon>
        <taxon>Bacillati</taxon>
        <taxon>Actinomycetota</taxon>
        <taxon>Actinomycetes</taxon>
        <taxon>Kitasatosporales</taxon>
        <taxon>Streptomycetaceae</taxon>
        <taxon>Streptomyces</taxon>
    </lineage>
</organism>
<reference evidence="3" key="1">
    <citation type="journal article" date="2019" name="Int. J. Syst. Evol. Microbiol.">
        <title>The Global Catalogue of Microorganisms (GCM) 10K type strain sequencing project: providing services to taxonomists for standard genome sequencing and annotation.</title>
        <authorList>
            <consortium name="The Broad Institute Genomics Platform"/>
            <consortium name="The Broad Institute Genome Sequencing Center for Infectious Disease"/>
            <person name="Wu L."/>
            <person name="Ma J."/>
        </authorList>
    </citation>
    <scope>NUCLEOTIDE SEQUENCE [LARGE SCALE GENOMIC DNA]</scope>
    <source>
        <strain evidence="3">JCM 3399</strain>
    </source>
</reference>
<evidence type="ECO:0000256" key="1">
    <source>
        <dbReference type="SAM" id="MobiDB-lite"/>
    </source>
</evidence>
<feature type="region of interest" description="Disordered" evidence="1">
    <location>
        <begin position="88"/>
        <end position="110"/>
    </location>
</feature>
<gene>
    <name evidence="2" type="ORF">GCM10010211_75430</name>
</gene>
<comment type="caution">
    <text evidence="2">The sequence shown here is derived from an EMBL/GenBank/DDBJ whole genome shotgun (WGS) entry which is preliminary data.</text>
</comment>